<reference evidence="1 2" key="1">
    <citation type="submission" date="2024-07" db="EMBL/GenBank/DDBJ databases">
        <authorList>
            <person name="Akdeniz Z."/>
        </authorList>
    </citation>
    <scope>NUCLEOTIDE SEQUENCE [LARGE SCALE GENOMIC DNA]</scope>
</reference>
<gene>
    <name evidence="1" type="ORF">HINF_LOCUS9005</name>
</gene>
<evidence type="ECO:0000313" key="1">
    <source>
        <dbReference type="EMBL" id="CAL5985600.1"/>
    </source>
</evidence>
<dbReference type="Proteomes" id="UP001642409">
    <property type="component" value="Unassembled WGS sequence"/>
</dbReference>
<comment type="caution">
    <text evidence="1">The sequence shown here is derived from an EMBL/GenBank/DDBJ whole genome shotgun (WGS) entry which is preliminary data.</text>
</comment>
<accession>A0ABP1H432</accession>
<name>A0ABP1H432_9EUKA</name>
<evidence type="ECO:0000313" key="2">
    <source>
        <dbReference type="Proteomes" id="UP001642409"/>
    </source>
</evidence>
<organism evidence="1 2">
    <name type="scientific">Hexamita inflata</name>
    <dbReference type="NCBI Taxonomy" id="28002"/>
    <lineage>
        <taxon>Eukaryota</taxon>
        <taxon>Metamonada</taxon>
        <taxon>Diplomonadida</taxon>
        <taxon>Hexamitidae</taxon>
        <taxon>Hexamitinae</taxon>
        <taxon>Hexamita</taxon>
    </lineage>
</organism>
<proteinExistence type="predicted"/>
<keyword evidence="2" id="KW-1185">Reference proteome</keyword>
<protein>
    <submittedName>
        <fullName evidence="1">Uncharacterized protein</fullName>
    </submittedName>
</protein>
<dbReference type="EMBL" id="CAXDID020000019">
    <property type="protein sequence ID" value="CAL5985600.1"/>
    <property type="molecule type" value="Genomic_DNA"/>
</dbReference>
<sequence>MFTRLQLCQFTAVLKFVIEQLVSHVIVSELELYSVIQKLSIKDRTGIWKLVAARINSSPAEVHDYFFNTWQLQFYQDPNTYKYELKDLFYSQVGYSKDAKEAIKYTIEAFKTQFPNHRCNERQLYQVLYRYAVTKPKKEQMKLEKQLSFKCEPQNSVLSDNIVLSAAFYL</sequence>